<protein>
    <submittedName>
        <fullName evidence="1">Uncharacterized protein</fullName>
    </submittedName>
</protein>
<gene>
    <name evidence="1" type="ORF">BO66DRAFT_331686</name>
</gene>
<sequence>MTCEACRTIPPVVAEGYTPKGTYDGVAGLNTYITGSHDAAYGLIDIYDIFGLSSQTLQGADLLAARLNAVVLVPDFFHGDKADPSWLPPDTPEKQEALTKFISTRTSCPDAVQVLAAAVPVYRERFPSVQAWAVTGLCWGGKVAVLASGPDTPFIASGQVHPGYCRRMEAADAQRLTIPHIVLASKDEPAEVVEAYAKTIAENGLGGHVETYRTMWHGWMGARANLEGQESLAEYKRGYNQLADFFEKYFQGMVGGAKI</sequence>
<organism evidence="1 2">
    <name type="scientific">Aspergillus aculeatinus CBS 121060</name>
    <dbReference type="NCBI Taxonomy" id="1448322"/>
    <lineage>
        <taxon>Eukaryota</taxon>
        <taxon>Fungi</taxon>
        <taxon>Dikarya</taxon>
        <taxon>Ascomycota</taxon>
        <taxon>Pezizomycotina</taxon>
        <taxon>Eurotiomycetes</taxon>
        <taxon>Eurotiomycetidae</taxon>
        <taxon>Eurotiales</taxon>
        <taxon>Aspergillaceae</taxon>
        <taxon>Aspergillus</taxon>
        <taxon>Aspergillus subgen. Circumdati</taxon>
    </lineage>
</organism>
<accession>A0ACD1GYF0</accession>
<name>A0ACD1GYF0_9EURO</name>
<keyword evidence="2" id="KW-1185">Reference proteome</keyword>
<dbReference type="EMBL" id="KZ824983">
    <property type="protein sequence ID" value="RAH66370.1"/>
    <property type="molecule type" value="Genomic_DNA"/>
</dbReference>
<reference evidence="1" key="1">
    <citation type="submission" date="2018-02" db="EMBL/GenBank/DDBJ databases">
        <title>The genomes of Aspergillus section Nigri reveals drivers in fungal speciation.</title>
        <authorList>
            <consortium name="DOE Joint Genome Institute"/>
            <person name="Vesth T.C."/>
            <person name="Nybo J."/>
            <person name="Theobald S."/>
            <person name="Brandl J."/>
            <person name="Frisvad J.C."/>
            <person name="Nielsen K.F."/>
            <person name="Lyhne E.K."/>
            <person name="Kogle M.E."/>
            <person name="Kuo A."/>
            <person name="Riley R."/>
            <person name="Clum A."/>
            <person name="Nolan M."/>
            <person name="Lipzen A."/>
            <person name="Salamov A."/>
            <person name="Henrissat B."/>
            <person name="Wiebenga A."/>
            <person name="De vries R.P."/>
            <person name="Grigoriev I.V."/>
            <person name="Mortensen U.H."/>
            <person name="Andersen M.R."/>
            <person name="Baker S.E."/>
        </authorList>
    </citation>
    <scope>NUCLEOTIDE SEQUENCE</scope>
    <source>
        <strain evidence="1">CBS 121060</strain>
    </source>
</reference>
<dbReference type="Proteomes" id="UP000249661">
    <property type="component" value="Unassembled WGS sequence"/>
</dbReference>
<proteinExistence type="predicted"/>
<evidence type="ECO:0000313" key="2">
    <source>
        <dbReference type="Proteomes" id="UP000249661"/>
    </source>
</evidence>
<evidence type="ECO:0000313" key="1">
    <source>
        <dbReference type="EMBL" id="RAH66370.1"/>
    </source>
</evidence>